<sequence>MVQNYSTVEQIFTKQVNKIEVEHPLDFVLLWDFANATGALEDEMSKIGNCISINGTSFTVPRT</sequence>
<gene>
    <name evidence="1" type="ORF">P5673_016702</name>
</gene>
<dbReference type="AlphaFoldDB" id="A0AAD9QFG2"/>
<organism evidence="1 2">
    <name type="scientific">Acropora cervicornis</name>
    <name type="common">Staghorn coral</name>
    <dbReference type="NCBI Taxonomy" id="6130"/>
    <lineage>
        <taxon>Eukaryota</taxon>
        <taxon>Metazoa</taxon>
        <taxon>Cnidaria</taxon>
        <taxon>Anthozoa</taxon>
        <taxon>Hexacorallia</taxon>
        <taxon>Scleractinia</taxon>
        <taxon>Astrocoeniina</taxon>
        <taxon>Acroporidae</taxon>
        <taxon>Acropora</taxon>
    </lineage>
</organism>
<evidence type="ECO:0000313" key="1">
    <source>
        <dbReference type="EMBL" id="KAK2560367.1"/>
    </source>
</evidence>
<name>A0AAD9QFG2_ACRCE</name>
<dbReference type="EMBL" id="JARQWQ010000036">
    <property type="protein sequence ID" value="KAK2560367.1"/>
    <property type="molecule type" value="Genomic_DNA"/>
</dbReference>
<reference evidence="1" key="2">
    <citation type="journal article" date="2023" name="Science">
        <title>Genomic signatures of disease resistance in endangered staghorn corals.</title>
        <authorList>
            <person name="Vollmer S.V."/>
            <person name="Selwyn J.D."/>
            <person name="Despard B.A."/>
            <person name="Roesel C.L."/>
        </authorList>
    </citation>
    <scope>NUCLEOTIDE SEQUENCE</scope>
    <source>
        <strain evidence="1">K2</strain>
    </source>
</reference>
<dbReference type="Proteomes" id="UP001249851">
    <property type="component" value="Unassembled WGS sequence"/>
</dbReference>
<keyword evidence="2" id="KW-1185">Reference proteome</keyword>
<comment type="caution">
    <text evidence="1">The sequence shown here is derived from an EMBL/GenBank/DDBJ whole genome shotgun (WGS) entry which is preliminary data.</text>
</comment>
<protein>
    <submittedName>
        <fullName evidence="1">Uncharacterized protein</fullName>
    </submittedName>
</protein>
<evidence type="ECO:0000313" key="2">
    <source>
        <dbReference type="Proteomes" id="UP001249851"/>
    </source>
</evidence>
<accession>A0AAD9QFG2</accession>
<reference evidence="1" key="1">
    <citation type="journal article" date="2023" name="G3 (Bethesda)">
        <title>Whole genome assembly and annotation of the endangered Caribbean coral Acropora cervicornis.</title>
        <authorList>
            <person name="Selwyn J.D."/>
            <person name="Vollmer S.V."/>
        </authorList>
    </citation>
    <scope>NUCLEOTIDE SEQUENCE</scope>
    <source>
        <strain evidence="1">K2</strain>
    </source>
</reference>
<proteinExistence type="predicted"/>